<dbReference type="GO" id="GO:0005545">
    <property type="term" value="F:1-phosphatidylinositol binding"/>
    <property type="evidence" value="ECO:0007669"/>
    <property type="project" value="InterPro"/>
</dbReference>
<dbReference type="SMART" id="SM00273">
    <property type="entry name" value="ENTH"/>
    <property type="match status" value="1"/>
</dbReference>
<evidence type="ECO:0000256" key="9">
    <source>
        <dbReference type="ARBA" id="ARBA00023329"/>
    </source>
</evidence>
<evidence type="ECO:0000256" key="10">
    <source>
        <dbReference type="SAM" id="Coils"/>
    </source>
</evidence>
<dbReference type="GO" id="GO:0005794">
    <property type="term" value="C:Golgi apparatus"/>
    <property type="evidence" value="ECO:0007669"/>
    <property type="project" value="UniProtKB-SubCell"/>
</dbReference>
<dbReference type="EMBL" id="AFYH01060568">
    <property type="status" value="NOT_ANNOTATED_CDS"/>
    <property type="molecule type" value="Genomic_DNA"/>
</dbReference>
<evidence type="ECO:0000256" key="7">
    <source>
        <dbReference type="ARBA" id="ARBA00023136"/>
    </source>
</evidence>
<reference evidence="14" key="1">
    <citation type="submission" date="2011-08" db="EMBL/GenBank/DDBJ databases">
        <title>The draft genome of Latimeria chalumnae.</title>
        <authorList>
            <person name="Di Palma F."/>
            <person name="Alfoldi J."/>
            <person name="Johnson J."/>
            <person name="Berlin A."/>
            <person name="Gnerre S."/>
            <person name="Jaffe D."/>
            <person name="MacCallum I."/>
            <person name="Young S."/>
            <person name="Walker B.J."/>
            <person name="Lander E."/>
            <person name="Lindblad-Toh K."/>
        </authorList>
    </citation>
    <scope>NUCLEOTIDE SEQUENCE [LARGE SCALE GENOMIC DNA]</scope>
    <source>
        <strain evidence="14">Wild caught</strain>
    </source>
</reference>
<dbReference type="InterPro" id="IPR014712">
    <property type="entry name" value="ANTH_dom_sf"/>
</dbReference>
<dbReference type="GO" id="GO:0005546">
    <property type="term" value="F:phosphatidylinositol-4,5-bisphosphate binding"/>
    <property type="evidence" value="ECO:0007669"/>
    <property type="project" value="TreeGrafter"/>
</dbReference>
<dbReference type="HOGENOM" id="CLU_014080_0_0_1"/>
<protein>
    <submittedName>
        <fullName evidence="13">Si:ch211-200p22.4</fullName>
    </submittedName>
</protein>
<dbReference type="Ensembl" id="ENSLACT00000018590.1">
    <property type="protein sequence ID" value="ENSLACP00000018457.1"/>
    <property type="gene ID" value="ENSLACG00000016253.1"/>
</dbReference>
<evidence type="ECO:0000256" key="3">
    <source>
        <dbReference type="ARBA" id="ARBA00004600"/>
    </source>
</evidence>
<dbReference type="Gene3D" id="1.25.40.90">
    <property type="match status" value="1"/>
</dbReference>
<dbReference type="PANTHER" id="PTHR22951">
    <property type="entry name" value="CLATHRIN ASSEMBLY PROTEIN"/>
    <property type="match status" value="1"/>
</dbReference>
<feature type="domain" description="ENTH" evidence="12">
    <location>
        <begin position="1"/>
        <end position="106"/>
    </location>
</feature>
<dbReference type="GO" id="GO:0030136">
    <property type="term" value="C:clathrin-coated vesicle"/>
    <property type="evidence" value="ECO:0007669"/>
    <property type="project" value="UniProtKB-SubCell"/>
</dbReference>
<dbReference type="FunFam" id="1.20.58.150:FF:000001">
    <property type="entry name" value="phosphatidylinositol-binding clathrin assembly protein-like isoform X1"/>
    <property type="match status" value="1"/>
</dbReference>
<dbReference type="InterPro" id="IPR011417">
    <property type="entry name" value="ANTH_dom"/>
</dbReference>
<evidence type="ECO:0000256" key="2">
    <source>
        <dbReference type="ARBA" id="ARBA00004555"/>
    </source>
</evidence>
<feature type="coiled-coil region" evidence="10">
    <location>
        <begin position="229"/>
        <end position="302"/>
    </location>
</feature>
<evidence type="ECO:0000313" key="13">
    <source>
        <dbReference type="Ensembl" id="ENSLACP00000018457.1"/>
    </source>
</evidence>
<evidence type="ECO:0000256" key="4">
    <source>
        <dbReference type="ARBA" id="ARBA00008011"/>
    </source>
</evidence>
<dbReference type="InterPro" id="IPR013809">
    <property type="entry name" value="ENTH"/>
</dbReference>
<name>H3B986_LATCH</name>
<dbReference type="Proteomes" id="UP000008672">
    <property type="component" value="Unassembled WGS sequence"/>
</dbReference>
<reference evidence="13" key="2">
    <citation type="submission" date="2025-08" db="UniProtKB">
        <authorList>
            <consortium name="Ensembl"/>
        </authorList>
    </citation>
    <scope>IDENTIFICATION</scope>
</reference>
<dbReference type="EMBL" id="AFYH01060570">
    <property type="status" value="NOT_ANNOTATED_CDS"/>
    <property type="molecule type" value="Genomic_DNA"/>
</dbReference>
<dbReference type="GO" id="GO:0032050">
    <property type="term" value="F:clathrin heavy chain binding"/>
    <property type="evidence" value="ECO:0007669"/>
    <property type="project" value="TreeGrafter"/>
</dbReference>
<reference evidence="13" key="3">
    <citation type="submission" date="2025-09" db="UniProtKB">
        <authorList>
            <consortium name="Ensembl"/>
        </authorList>
    </citation>
    <scope>IDENTIFICATION</scope>
</reference>
<evidence type="ECO:0000256" key="6">
    <source>
        <dbReference type="ARBA" id="ARBA00023034"/>
    </source>
</evidence>
<feature type="region of interest" description="Disordered" evidence="11">
    <location>
        <begin position="457"/>
        <end position="501"/>
    </location>
</feature>
<evidence type="ECO:0000256" key="8">
    <source>
        <dbReference type="ARBA" id="ARBA00023176"/>
    </source>
</evidence>
<gene>
    <name evidence="13" type="primary">SI:CH211-200P22.4</name>
</gene>
<feature type="compositionally biased region" description="Low complexity" evidence="11">
    <location>
        <begin position="485"/>
        <end position="494"/>
    </location>
</feature>
<dbReference type="GO" id="GO:0098894">
    <property type="term" value="C:extrinsic component of presynaptic endocytic zone membrane"/>
    <property type="evidence" value="ECO:0007669"/>
    <property type="project" value="TreeGrafter"/>
</dbReference>
<dbReference type="GO" id="GO:0008021">
    <property type="term" value="C:synaptic vesicle"/>
    <property type="evidence" value="ECO:0007669"/>
    <property type="project" value="TreeGrafter"/>
</dbReference>
<comment type="similarity">
    <text evidence="4">Belongs to the PICALM/SNAP91 family.</text>
</comment>
<dbReference type="InterPro" id="IPR008942">
    <property type="entry name" value="ENTH_VHS"/>
</dbReference>
<dbReference type="GO" id="GO:0072583">
    <property type="term" value="P:clathrin-dependent endocytosis"/>
    <property type="evidence" value="ECO:0007669"/>
    <property type="project" value="InterPro"/>
</dbReference>
<keyword evidence="8" id="KW-0168">Coated pit</keyword>
<dbReference type="SUPFAM" id="SSF89009">
    <property type="entry name" value="GAT-like domain"/>
    <property type="match status" value="1"/>
</dbReference>
<keyword evidence="5" id="KW-0254">Endocytosis</keyword>
<proteinExistence type="inferred from homology"/>
<evidence type="ECO:0000256" key="5">
    <source>
        <dbReference type="ARBA" id="ARBA00022583"/>
    </source>
</evidence>
<evidence type="ECO:0000259" key="12">
    <source>
        <dbReference type="PROSITE" id="PS50942"/>
    </source>
</evidence>
<dbReference type="EMBL" id="AFYH01060569">
    <property type="status" value="NOT_ANNOTATED_CDS"/>
    <property type="molecule type" value="Genomic_DNA"/>
</dbReference>
<evidence type="ECO:0000313" key="14">
    <source>
        <dbReference type="Proteomes" id="UP000008672"/>
    </source>
</evidence>
<dbReference type="Gene3D" id="1.20.58.150">
    <property type="entry name" value="ANTH domain"/>
    <property type="match status" value="1"/>
</dbReference>
<evidence type="ECO:0000256" key="11">
    <source>
        <dbReference type="SAM" id="MobiDB-lite"/>
    </source>
</evidence>
<dbReference type="GO" id="GO:0048268">
    <property type="term" value="P:clathrin coat assembly"/>
    <property type="evidence" value="ECO:0007669"/>
    <property type="project" value="InterPro"/>
</dbReference>
<dbReference type="Bgee" id="ENSLACG00000016253">
    <property type="expression patterns" value="Expressed in pectoral fin and 4 other cell types or tissues"/>
</dbReference>
<dbReference type="GO" id="GO:0016185">
    <property type="term" value="P:synaptic vesicle budding from presynaptic endocytic zone membrane"/>
    <property type="evidence" value="ECO:0007669"/>
    <property type="project" value="TreeGrafter"/>
</dbReference>
<keyword evidence="6" id="KW-0333">Golgi apparatus</keyword>
<dbReference type="GO" id="GO:0000149">
    <property type="term" value="F:SNARE binding"/>
    <property type="evidence" value="ECO:0007669"/>
    <property type="project" value="TreeGrafter"/>
</dbReference>
<accession>H3B986</accession>
<comment type="subcellular location">
    <subcellularLocation>
        <location evidence="1">Cytoplasmic vesicle</location>
        <location evidence="1">Clathrin-coated vesicle</location>
    </subcellularLocation>
    <subcellularLocation>
        <location evidence="2">Golgi apparatus</location>
    </subcellularLocation>
    <subcellularLocation>
        <location evidence="3">Membrane</location>
        <location evidence="3">Clathrin-coated pit</location>
    </subcellularLocation>
</comment>
<evidence type="ECO:0000256" key="1">
    <source>
        <dbReference type="ARBA" id="ARBA00004132"/>
    </source>
</evidence>
<dbReference type="AlphaFoldDB" id="H3B986"/>
<dbReference type="GeneTree" id="ENSGT00950000183068"/>
<dbReference type="PROSITE" id="PS50942">
    <property type="entry name" value="ENTH"/>
    <property type="match status" value="1"/>
</dbReference>
<keyword evidence="9" id="KW-0968">Cytoplasmic vesicle</keyword>
<dbReference type="PANTHER" id="PTHR22951:SF11">
    <property type="entry name" value="ENTH DOMAIN-CONTAINING PROTEIN"/>
    <property type="match status" value="1"/>
</dbReference>
<keyword evidence="10" id="KW-0175">Coiled coil</keyword>
<keyword evidence="14" id="KW-1185">Reference proteome</keyword>
<dbReference type="InterPro" id="IPR045192">
    <property type="entry name" value="AP180-like"/>
</dbReference>
<dbReference type="GO" id="GO:0005905">
    <property type="term" value="C:clathrin-coated pit"/>
    <property type="evidence" value="ECO:0007669"/>
    <property type="project" value="UniProtKB-SubCell"/>
</dbReference>
<dbReference type="Pfam" id="PF07651">
    <property type="entry name" value="ANTH"/>
    <property type="match status" value="1"/>
</dbReference>
<keyword evidence="7" id="KW-0472">Membrane</keyword>
<organism evidence="13 14">
    <name type="scientific">Latimeria chalumnae</name>
    <name type="common">Coelacanth</name>
    <dbReference type="NCBI Taxonomy" id="7897"/>
    <lineage>
        <taxon>Eukaryota</taxon>
        <taxon>Metazoa</taxon>
        <taxon>Chordata</taxon>
        <taxon>Craniata</taxon>
        <taxon>Vertebrata</taxon>
        <taxon>Euteleostomi</taxon>
        <taxon>Coelacanthiformes</taxon>
        <taxon>Coelacanthidae</taxon>
        <taxon>Latimeria</taxon>
    </lineage>
</organism>
<sequence length="501" mass="54880">DLIQCTNEMNVNIPQLADTLFERTANSSWVVVFKALITTHHLMMYGNERFTQYLASRNTLFNLNNFLDKGALQDLTIQTFKNINIKYYKQKGLIRVSKCPKTKVWTDGVMRTMSTEKLLKTLPIIQNQLDALLDFDANPNELTNGVINAAFMLLFKDSIRLFAAYNEGIINLLEKYFDMKKNQCKEALDIYKKFLARMTKLSEFLKVAEQVGIDQGDIPDLTQAPSSLLEALEQHLASLEGKKTKELSAASRASTLSNAVSTLASTGLSFSKMDEKEKQQALEEEQARLQALKEQRLREINLHSNSASNSASPSSISGRSVNTTNTAVVDLFSAPAPAANSMPNLSSDLFDLQPAFVPTVQSTPAIATSAANAWGGFPSHSVSQSNTLTMNVDFDAVFGARSVAVDNKSATGDILKPIVPSLQPAPLAPTTQQIGKLVANDLDSSLANLVGNLSFGGTPTKKSDMQWNQPTEKKLTGGNNWQQKTATSTTWTTAPVPQMVN</sequence>
<dbReference type="SUPFAM" id="SSF48464">
    <property type="entry name" value="ENTH/VHS domain"/>
    <property type="match status" value="1"/>
</dbReference>